<dbReference type="Pfam" id="PF06250">
    <property type="entry name" value="YhcG_C"/>
    <property type="match status" value="1"/>
</dbReference>
<evidence type="ECO:0000259" key="2">
    <source>
        <dbReference type="Pfam" id="PF17761"/>
    </source>
</evidence>
<dbReference type="InterPro" id="IPR053148">
    <property type="entry name" value="PD-DEXK-like_domain"/>
</dbReference>
<dbReference type="InterPro" id="IPR041527">
    <property type="entry name" value="YhcG_N"/>
</dbReference>
<gene>
    <name evidence="3" type="ORF">CFT12S02225_09060</name>
</gene>
<dbReference type="PANTHER" id="PTHR30547">
    <property type="entry name" value="UNCHARACTERIZED PROTEIN YHCG-RELATED"/>
    <property type="match status" value="1"/>
</dbReference>
<feature type="domain" description="YhcG N-terminal" evidence="2">
    <location>
        <begin position="15"/>
        <end position="149"/>
    </location>
</feature>
<dbReference type="Proteomes" id="UP000093100">
    <property type="component" value="Unassembled WGS sequence"/>
</dbReference>
<dbReference type="RefSeq" id="WP_058909083.1">
    <property type="nucleotide sequence ID" value="NZ_CP027287.1"/>
</dbReference>
<dbReference type="InterPro" id="IPR011856">
    <property type="entry name" value="tRNA_endonuc-like_dom_sf"/>
</dbReference>
<protein>
    <submittedName>
        <fullName evidence="3">Cytoplasmic protein</fullName>
    </submittedName>
</protein>
<dbReference type="Gene3D" id="3.40.1350.10">
    <property type="match status" value="1"/>
</dbReference>
<feature type="domain" description="YhcG PDDEXK nuclease" evidence="1">
    <location>
        <begin position="178"/>
        <end position="328"/>
    </location>
</feature>
<dbReference type="AlphaFoldDB" id="A0AAX0H8U4"/>
<name>A0AAX0H8U4_CAMFE</name>
<dbReference type="Pfam" id="PF17761">
    <property type="entry name" value="DUF1016_N"/>
    <property type="match status" value="1"/>
</dbReference>
<evidence type="ECO:0000259" key="1">
    <source>
        <dbReference type="Pfam" id="PF06250"/>
    </source>
</evidence>
<dbReference type="GO" id="GO:0003676">
    <property type="term" value="F:nucleic acid binding"/>
    <property type="evidence" value="ECO:0007669"/>
    <property type="project" value="InterPro"/>
</dbReference>
<dbReference type="PANTHER" id="PTHR30547:SF5">
    <property type="entry name" value="NUCLEASE YHCG-RELATED"/>
    <property type="match status" value="1"/>
</dbReference>
<evidence type="ECO:0000313" key="3">
    <source>
        <dbReference type="EMBL" id="OCR89975.1"/>
    </source>
</evidence>
<reference evidence="3 4" key="1">
    <citation type="journal article" date="2016" name="Genome Biol. Evol.">
        <title>Comparative Genomics of Campylobacter fetus from Reptiles and Mammals Reveals Divergent Evolution in Host-Associated Lineages.</title>
        <authorList>
            <person name="Gilbert M.J."/>
            <person name="Miller W.G."/>
            <person name="Yee E."/>
            <person name="Zomer A.L."/>
            <person name="van der Graaf-van Bloois L."/>
            <person name="Fitzgerald C."/>
            <person name="Forbes K.J."/>
            <person name="Meric G."/>
            <person name="Sheppard S.K."/>
            <person name="Wagenaar J.A."/>
            <person name="Duim B."/>
        </authorList>
    </citation>
    <scope>NUCLEOTIDE SEQUENCE [LARGE SCALE GENOMIC DNA]</scope>
    <source>
        <strain evidence="3 4">12S02225-3</strain>
    </source>
</reference>
<evidence type="ECO:0000313" key="4">
    <source>
        <dbReference type="Proteomes" id="UP000093100"/>
    </source>
</evidence>
<proteinExistence type="predicted"/>
<comment type="caution">
    <text evidence="3">The sequence shown here is derived from an EMBL/GenBank/DDBJ whole genome shotgun (WGS) entry which is preliminary data.</text>
</comment>
<organism evidence="3 4">
    <name type="scientific">Campylobacter fetus subsp. testudinum</name>
    <dbReference type="NCBI Taxonomy" id="1507806"/>
    <lineage>
        <taxon>Bacteria</taxon>
        <taxon>Pseudomonadati</taxon>
        <taxon>Campylobacterota</taxon>
        <taxon>Epsilonproteobacteria</taxon>
        <taxon>Campylobacterales</taxon>
        <taxon>Campylobacteraceae</taxon>
        <taxon>Campylobacter</taxon>
    </lineage>
</organism>
<sequence>MNIEKTYINKAVEHISNLIYASQSNAYKAVNQEVIKAYWEIGKYLQIEILDSDKSATLNSLLTEISNNLKTKFGRGFDKSQISRMIKFYNCFSDFSFVATVSQRLGWSHFVEILPMEPVKREFYITICANEGWSVRTLRERVKSMLFERTAISNKPELTIKNDLELLRNKNQMSENLAFRDPYVLDFLGLSDTYSEKELESAILVELQKFITELGSDFAFIARQKRITIDAQDYYIDLLFYHRKLRSLVAIELKLGKFEAGYKGQMELYLRWLERHEMLKDENPPIGLILCSDKNNEHIELLQLDKSNIKVAKYMTKLPQKELLEAKLKESIKAAKEKLRK</sequence>
<dbReference type="EMBL" id="LFLK01000022">
    <property type="protein sequence ID" value="OCR89975.1"/>
    <property type="molecule type" value="Genomic_DNA"/>
</dbReference>
<accession>A0AAX0H8U4</accession>
<dbReference type="InterPro" id="IPR009362">
    <property type="entry name" value="YhcG_C"/>
</dbReference>